<accession>A0A8H4EQ80</accession>
<dbReference type="GO" id="GO:0043248">
    <property type="term" value="P:proteasome assembly"/>
    <property type="evidence" value="ECO:0007669"/>
    <property type="project" value="InterPro"/>
</dbReference>
<evidence type="ECO:0000313" key="2">
    <source>
        <dbReference type="EMBL" id="KAF0534067.1"/>
    </source>
</evidence>
<dbReference type="InterPro" id="IPR024372">
    <property type="entry name" value="Ecm29_N"/>
</dbReference>
<feature type="domain" description="Proteasome component Ecm29 N-terminal" evidence="1">
    <location>
        <begin position="5"/>
        <end position="126"/>
    </location>
</feature>
<reference evidence="2 3" key="1">
    <citation type="journal article" date="2019" name="Environ. Microbiol.">
        <title>At the nexus of three kingdoms: the genome of the mycorrhizal fungus Gigaspora margarita provides insights into plant, endobacterial and fungal interactions.</title>
        <authorList>
            <person name="Venice F."/>
            <person name="Ghignone S."/>
            <person name="Salvioli di Fossalunga A."/>
            <person name="Amselem J."/>
            <person name="Novero M."/>
            <person name="Xianan X."/>
            <person name="Sedzielewska Toro K."/>
            <person name="Morin E."/>
            <person name="Lipzen A."/>
            <person name="Grigoriev I.V."/>
            <person name="Henrissat B."/>
            <person name="Martin F.M."/>
            <person name="Bonfante P."/>
        </authorList>
    </citation>
    <scope>NUCLEOTIDE SEQUENCE [LARGE SCALE GENOMIC DNA]</scope>
    <source>
        <strain evidence="2 3">BEG34</strain>
    </source>
</reference>
<proteinExistence type="predicted"/>
<evidence type="ECO:0000313" key="3">
    <source>
        <dbReference type="Proteomes" id="UP000439903"/>
    </source>
</evidence>
<name>A0A8H4EQ80_GIGMA</name>
<gene>
    <name evidence="2" type="ORF">F8M41_010240</name>
</gene>
<dbReference type="GO" id="GO:0060090">
    <property type="term" value="F:molecular adaptor activity"/>
    <property type="evidence" value="ECO:0007669"/>
    <property type="project" value="InterPro"/>
</dbReference>
<keyword evidence="3" id="KW-1185">Reference proteome</keyword>
<comment type="caution">
    <text evidence="2">The sequence shown here is derived from an EMBL/GenBank/DDBJ whole genome shotgun (WGS) entry which is preliminary data.</text>
</comment>
<dbReference type="Proteomes" id="UP000439903">
    <property type="component" value="Unassembled WGS sequence"/>
</dbReference>
<sequence length="389" mass="45407">MLEFFQKLSLKLTDLETKEVVDSLYSLYECCRLLSCQKESLYQSQSLKFEIMCYLCKSKLAANIFPFMLHVSFDCLYSPKTNVNLQMKGADFIQWITRTADTSIVELIGKVLLFGLLEIIKETRIEKFNNLIREQEIIQTLLFKPFYGSPDLPIHNSEEAIDNEILKVIIIKFRELDQLDQFNQWANEEDVQAIINILEENIDESSHTIICCILKYAFNLFPFAPILKKIQSSNFFNIANLIYEKSTKCAHQNGVGTTRDLQKANIWYKMYREKSSVSNEWMCWENDPEKRPSAAEVCGTFAEWQNDKKILFELNEYDKKMRQLMKGQLSINDNSKLSIVINNEVNYSKEIYTDRFFSFITSHPTSNHLESNADLLIINSKELIPENLD</sequence>
<dbReference type="AlphaFoldDB" id="A0A8H4EQ80"/>
<protein>
    <submittedName>
        <fullName evidence="2">ARM repeat-containing protein</fullName>
    </submittedName>
</protein>
<evidence type="ECO:0000259" key="1">
    <source>
        <dbReference type="Pfam" id="PF13001"/>
    </source>
</evidence>
<organism evidence="2 3">
    <name type="scientific">Gigaspora margarita</name>
    <dbReference type="NCBI Taxonomy" id="4874"/>
    <lineage>
        <taxon>Eukaryota</taxon>
        <taxon>Fungi</taxon>
        <taxon>Fungi incertae sedis</taxon>
        <taxon>Mucoromycota</taxon>
        <taxon>Glomeromycotina</taxon>
        <taxon>Glomeromycetes</taxon>
        <taxon>Diversisporales</taxon>
        <taxon>Gigasporaceae</taxon>
        <taxon>Gigaspora</taxon>
    </lineage>
</organism>
<dbReference type="EMBL" id="WTPW01000215">
    <property type="protein sequence ID" value="KAF0534067.1"/>
    <property type="molecule type" value="Genomic_DNA"/>
</dbReference>
<dbReference type="Pfam" id="PF13001">
    <property type="entry name" value="ECM29_N"/>
    <property type="match status" value="1"/>
</dbReference>